<evidence type="ECO:0000313" key="2">
    <source>
        <dbReference type="Proteomes" id="UP001223214"/>
    </source>
</evidence>
<proteinExistence type="predicted"/>
<comment type="caution">
    <text evidence="1">The sequence shown here is derived from an EMBL/GenBank/DDBJ whole genome shotgun (WGS) entry which is preliminary data.</text>
</comment>
<keyword evidence="2" id="KW-1185">Reference proteome</keyword>
<protein>
    <submittedName>
        <fullName evidence="1">Uncharacterized protein</fullName>
    </submittedName>
</protein>
<dbReference type="Proteomes" id="UP001223214">
    <property type="component" value="Unassembled WGS sequence"/>
</dbReference>
<accession>A0AAP4CYK7</accession>
<dbReference type="EMBL" id="JASSOM010000003">
    <property type="protein sequence ID" value="MDK9361906.1"/>
    <property type="molecule type" value="Genomic_DNA"/>
</dbReference>
<sequence length="414" mass="46445">MKVYDTEMPSFKFDYILPSDLYDIKSVETMFRFNNFFGDGSINGWLQPMPDPELSVSIGSEQMIIYADDQEYNSGGSMGNSDQFCRISWGIIDASENTPLNPGTTVSISGRFQQVSYFSLAVYIVYGDDLIRYVTIRAKDMTAVPPGLNPYTEGNPSVFAYPAPQKTDKLLPTKLIKNALTRQQPVTQGESNIYENGWVDIYRIDRLTGTTGSPDGMEADGCADYYITYHDDLPYSAFIFRIKVPDTFVKNGSPDKIYGSYQCSEYIISSYQTRPASVPILPYWETCSRQMYENIDDNGYAYVFLLSDEYVQSLIEEQQTPYATPPIVSWGNFKGPALGLPTRHVSIRLRGPSENWAGAPINTACYFTPIDNQPLTAEALGEWLPELYGDTFANFLNGNIGAVSNDQPWPESHS</sequence>
<name>A0AAP4CYK7_9ENTR</name>
<gene>
    <name evidence="1" type="ORF">QQF32_01630</name>
</gene>
<organism evidence="1 2">
    <name type="scientific">Lelliottia wanjuensis</name>
    <dbReference type="NCBI Taxonomy" id="3050585"/>
    <lineage>
        <taxon>Bacteria</taxon>
        <taxon>Pseudomonadati</taxon>
        <taxon>Pseudomonadota</taxon>
        <taxon>Gammaproteobacteria</taxon>
        <taxon>Enterobacterales</taxon>
        <taxon>Enterobacteriaceae</taxon>
        <taxon>Lelliottia</taxon>
    </lineage>
</organism>
<dbReference type="AlphaFoldDB" id="A0AAP4CYK7"/>
<dbReference type="RefSeq" id="WP_285149657.1">
    <property type="nucleotide sequence ID" value="NZ_JASSOM010000003.1"/>
</dbReference>
<reference evidence="1 2" key="1">
    <citation type="submission" date="2023-06" db="EMBL/GenBank/DDBJ databases">
        <title>Identification and characterization of antibiotic-resistant Gram-negative bacteria.</title>
        <authorList>
            <person name="Cho G.-S."/>
            <person name="Lee J."/>
            <person name="Tai E."/>
            <person name="Jeong S."/>
            <person name="Kim I."/>
            <person name="Kim B.-E."/>
            <person name="Jeong M.-I."/>
            <person name="Oh K.-K."/>
            <person name="Franz C.M.A.P."/>
        </authorList>
    </citation>
    <scope>NUCLEOTIDE SEQUENCE [LARGE SCALE GENOMIC DNA]</scope>
    <source>
        <strain evidence="1 2">V106_12</strain>
    </source>
</reference>
<evidence type="ECO:0000313" key="1">
    <source>
        <dbReference type="EMBL" id="MDK9361906.1"/>
    </source>
</evidence>